<dbReference type="InterPro" id="IPR011009">
    <property type="entry name" value="Kinase-like_dom_sf"/>
</dbReference>
<dbReference type="PROSITE" id="PS00108">
    <property type="entry name" value="PROTEIN_KINASE_ST"/>
    <property type="match status" value="1"/>
</dbReference>
<dbReference type="GO" id="GO:0005524">
    <property type="term" value="F:ATP binding"/>
    <property type="evidence" value="ECO:0007669"/>
    <property type="project" value="UniProtKB-UniRule"/>
</dbReference>
<evidence type="ECO:0000256" key="1">
    <source>
        <dbReference type="ARBA" id="ARBA00012513"/>
    </source>
</evidence>
<evidence type="ECO:0000313" key="13">
    <source>
        <dbReference type="EMBL" id="CAG9335367.1"/>
    </source>
</evidence>
<comment type="catalytic activity">
    <reaction evidence="7">
        <text>L-threonyl-[protein] + ATP = O-phospho-L-threonyl-[protein] + ADP + H(+)</text>
        <dbReference type="Rhea" id="RHEA:46608"/>
        <dbReference type="Rhea" id="RHEA-COMP:11060"/>
        <dbReference type="Rhea" id="RHEA-COMP:11605"/>
        <dbReference type="ChEBI" id="CHEBI:15378"/>
        <dbReference type="ChEBI" id="CHEBI:30013"/>
        <dbReference type="ChEBI" id="CHEBI:30616"/>
        <dbReference type="ChEBI" id="CHEBI:61977"/>
        <dbReference type="ChEBI" id="CHEBI:456216"/>
        <dbReference type="EC" id="2.7.11.1"/>
    </reaction>
</comment>
<dbReference type="SUPFAM" id="SSF56112">
    <property type="entry name" value="Protein kinase-like (PK-like)"/>
    <property type="match status" value="1"/>
</dbReference>
<feature type="domain" description="Protein kinase" evidence="12">
    <location>
        <begin position="29"/>
        <end position="281"/>
    </location>
</feature>
<dbReference type="FunFam" id="1.10.510.10:FF:000592">
    <property type="entry name" value="CAMK family protein kinase"/>
    <property type="match status" value="1"/>
</dbReference>
<accession>A0AAU9KDQ3</accession>
<evidence type="ECO:0000256" key="5">
    <source>
        <dbReference type="ARBA" id="ARBA00022777"/>
    </source>
</evidence>
<dbReference type="PANTHER" id="PTHR24346">
    <property type="entry name" value="MAP/MICROTUBULE AFFINITY-REGULATING KINASE"/>
    <property type="match status" value="1"/>
</dbReference>
<comment type="catalytic activity">
    <reaction evidence="8">
        <text>L-seryl-[protein] + ATP = O-phospho-L-seryl-[protein] + ADP + H(+)</text>
        <dbReference type="Rhea" id="RHEA:17989"/>
        <dbReference type="Rhea" id="RHEA-COMP:9863"/>
        <dbReference type="Rhea" id="RHEA-COMP:11604"/>
        <dbReference type="ChEBI" id="CHEBI:15378"/>
        <dbReference type="ChEBI" id="CHEBI:29999"/>
        <dbReference type="ChEBI" id="CHEBI:30616"/>
        <dbReference type="ChEBI" id="CHEBI:83421"/>
        <dbReference type="ChEBI" id="CHEBI:456216"/>
        <dbReference type="EC" id="2.7.11.1"/>
    </reaction>
</comment>
<evidence type="ECO:0000313" key="14">
    <source>
        <dbReference type="Proteomes" id="UP001162131"/>
    </source>
</evidence>
<keyword evidence="6 9" id="KW-0067">ATP-binding</keyword>
<dbReference type="AlphaFoldDB" id="A0AAU9KDQ3"/>
<proteinExistence type="inferred from homology"/>
<dbReference type="PANTHER" id="PTHR24346:SF82">
    <property type="entry name" value="KP78A-RELATED"/>
    <property type="match status" value="1"/>
</dbReference>
<dbReference type="InterPro" id="IPR017441">
    <property type="entry name" value="Protein_kinase_ATP_BS"/>
</dbReference>
<protein>
    <recommendedName>
        <fullName evidence="1">non-specific serine/threonine protein kinase</fullName>
        <ecNumber evidence="1">2.7.11.1</ecNumber>
    </recommendedName>
</protein>
<dbReference type="GO" id="GO:0005737">
    <property type="term" value="C:cytoplasm"/>
    <property type="evidence" value="ECO:0007669"/>
    <property type="project" value="TreeGrafter"/>
</dbReference>
<evidence type="ECO:0000256" key="4">
    <source>
        <dbReference type="ARBA" id="ARBA00022741"/>
    </source>
</evidence>
<evidence type="ECO:0000256" key="11">
    <source>
        <dbReference type="SAM" id="MobiDB-lite"/>
    </source>
</evidence>
<sequence length="493" mass="56636">MSRSNCRPASSDMTAIRPASGKSHNIGHYIISDTIGEGNFGKVKLGTHVLTGEKVAVKIFDKSKITDNEDMIRITREIEILKDIRHPNLCQLFETVENSKQIYLIMEYISNGDLLEYIIKNRKLAEPQAKKFFCQILRGIEELHKLNISHRDLKPKNILIDDDFNLKIVDFGLSRKHESDEFLKTSCGSPSYLAPEVLIGKEYDGNKADIWSCGVILFVMLCGYLPFDDTNVASLYKKIVANSYYFPKWISAEAKDLIRNILKADPKERLTIELIRKHEWLNGENLDDDEAYDGRDAIDETIFNQLRMIGFNITGLKKSLLKNKKTHLTATYYLLYNKKKLSKKSTEPKEKLKNIVNKEEKLCNTVKIRDKLNSNPYVLKTPIDLLQKYQKVKQDKSRSKTPSEDRSYGVRSISPYSRIMHKILPSSKASTNTTFLPTQPLKPLRSNHYKIVKSSYSPESTLNSARNSQVRSKLIRHYRNQTPSNFSNDLTTN</sequence>
<dbReference type="Proteomes" id="UP001162131">
    <property type="component" value="Unassembled WGS sequence"/>
</dbReference>
<evidence type="ECO:0000256" key="9">
    <source>
        <dbReference type="PROSITE-ProRule" id="PRU10141"/>
    </source>
</evidence>
<keyword evidence="3" id="KW-0808">Transferase</keyword>
<feature type="binding site" evidence="9">
    <location>
        <position position="58"/>
    </location>
    <ligand>
        <name>ATP</name>
        <dbReference type="ChEBI" id="CHEBI:30616"/>
    </ligand>
</feature>
<dbReference type="InterPro" id="IPR000719">
    <property type="entry name" value="Prot_kinase_dom"/>
</dbReference>
<feature type="region of interest" description="Disordered" evidence="11">
    <location>
        <begin position="390"/>
        <end position="411"/>
    </location>
</feature>
<comment type="caution">
    <text evidence="13">The sequence shown here is derived from an EMBL/GenBank/DDBJ whole genome shotgun (WGS) entry which is preliminary data.</text>
</comment>
<dbReference type="GO" id="GO:0004674">
    <property type="term" value="F:protein serine/threonine kinase activity"/>
    <property type="evidence" value="ECO:0007669"/>
    <property type="project" value="UniProtKB-KW"/>
</dbReference>
<evidence type="ECO:0000259" key="12">
    <source>
        <dbReference type="PROSITE" id="PS50011"/>
    </source>
</evidence>
<name>A0AAU9KDQ3_9CILI</name>
<dbReference type="EC" id="2.7.11.1" evidence="1"/>
<keyword evidence="14" id="KW-1185">Reference proteome</keyword>
<keyword evidence="4 9" id="KW-0547">Nucleotide-binding</keyword>
<dbReference type="SMART" id="SM00220">
    <property type="entry name" value="S_TKc"/>
    <property type="match status" value="1"/>
</dbReference>
<dbReference type="Pfam" id="PF00069">
    <property type="entry name" value="Pkinase"/>
    <property type="match status" value="1"/>
</dbReference>
<evidence type="ECO:0000256" key="3">
    <source>
        <dbReference type="ARBA" id="ARBA00022679"/>
    </source>
</evidence>
<dbReference type="GO" id="GO:0035556">
    <property type="term" value="P:intracellular signal transduction"/>
    <property type="evidence" value="ECO:0007669"/>
    <property type="project" value="TreeGrafter"/>
</dbReference>
<evidence type="ECO:0000256" key="2">
    <source>
        <dbReference type="ARBA" id="ARBA00022527"/>
    </source>
</evidence>
<organism evidence="13 14">
    <name type="scientific">Blepharisma stoltei</name>
    <dbReference type="NCBI Taxonomy" id="1481888"/>
    <lineage>
        <taxon>Eukaryota</taxon>
        <taxon>Sar</taxon>
        <taxon>Alveolata</taxon>
        <taxon>Ciliophora</taxon>
        <taxon>Postciliodesmatophora</taxon>
        <taxon>Heterotrichea</taxon>
        <taxon>Heterotrichida</taxon>
        <taxon>Blepharismidae</taxon>
        <taxon>Blepharisma</taxon>
    </lineage>
</organism>
<dbReference type="CDD" id="cd14003">
    <property type="entry name" value="STKc_AMPK-like"/>
    <property type="match status" value="1"/>
</dbReference>
<evidence type="ECO:0000256" key="8">
    <source>
        <dbReference type="ARBA" id="ARBA00048679"/>
    </source>
</evidence>
<dbReference type="EMBL" id="CAJZBQ010000062">
    <property type="protein sequence ID" value="CAG9335367.1"/>
    <property type="molecule type" value="Genomic_DNA"/>
</dbReference>
<comment type="similarity">
    <text evidence="10">Belongs to the protein kinase superfamily.</text>
</comment>
<dbReference type="InterPro" id="IPR008271">
    <property type="entry name" value="Ser/Thr_kinase_AS"/>
</dbReference>
<dbReference type="FunFam" id="3.30.200.20:FF:000003">
    <property type="entry name" value="Non-specific serine/threonine protein kinase"/>
    <property type="match status" value="1"/>
</dbReference>
<evidence type="ECO:0000256" key="10">
    <source>
        <dbReference type="RuleBase" id="RU000304"/>
    </source>
</evidence>
<dbReference type="PROSITE" id="PS00107">
    <property type="entry name" value="PROTEIN_KINASE_ATP"/>
    <property type="match status" value="1"/>
</dbReference>
<feature type="compositionally biased region" description="Basic and acidic residues" evidence="11">
    <location>
        <begin position="392"/>
        <end position="408"/>
    </location>
</feature>
<dbReference type="PROSITE" id="PS50011">
    <property type="entry name" value="PROTEIN_KINASE_DOM"/>
    <property type="match status" value="1"/>
</dbReference>
<evidence type="ECO:0000256" key="6">
    <source>
        <dbReference type="ARBA" id="ARBA00022840"/>
    </source>
</evidence>
<keyword evidence="5" id="KW-0418">Kinase</keyword>
<evidence type="ECO:0000256" key="7">
    <source>
        <dbReference type="ARBA" id="ARBA00047899"/>
    </source>
</evidence>
<keyword evidence="2 10" id="KW-0723">Serine/threonine-protein kinase</keyword>
<reference evidence="13" key="1">
    <citation type="submission" date="2021-09" db="EMBL/GenBank/DDBJ databases">
        <authorList>
            <consortium name="AG Swart"/>
            <person name="Singh M."/>
            <person name="Singh A."/>
            <person name="Seah K."/>
            <person name="Emmerich C."/>
        </authorList>
    </citation>
    <scope>NUCLEOTIDE SEQUENCE</scope>
    <source>
        <strain evidence="13">ATCC30299</strain>
    </source>
</reference>
<gene>
    <name evidence="13" type="ORF">BSTOLATCC_MIC63843</name>
</gene>
<dbReference type="Gene3D" id="1.10.510.10">
    <property type="entry name" value="Transferase(Phosphotransferase) domain 1"/>
    <property type="match status" value="1"/>
</dbReference>